<gene>
    <name evidence="1" type="ORF">ACFO4E_13130</name>
</gene>
<dbReference type="SUPFAM" id="SSF56112">
    <property type="entry name" value="Protein kinase-like (PK-like)"/>
    <property type="match status" value="1"/>
</dbReference>
<dbReference type="Pfam" id="PF04655">
    <property type="entry name" value="APH_6_hur"/>
    <property type="match status" value="1"/>
</dbReference>
<dbReference type="InterPro" id="IPR011009">
    <property type="entry name" value="Kinase-like_dom_sf"/>
</dbReference>
<reference evidence="2" key="1">
    <citation type="journal article" date="2019" name="Int. J. Syst. Evol. Microbiol.">
        <title>The Global Catalogue of Microorganisms (GCM) 10K type strain sequencing project: providing services to taxonomists for standard genome sequencing and annotation.</title>
        <authorList>
            <consortium name="The Broad Institute Genomics Platform"/>
            <consortium name="The Broad Institute Genome Sequencing Center for Infectious Disease"/>
            <person name="Wu L."/>
            <person name="Ma J."/>
        </authorList>
    </citation>
    <scope>NUCLEOTIDE SEQUENCE [LARGE SCALE GENOMIC DNA]</scope>
    <source>
        <strain evidence="2">XZYJ18</strain>
    </source>
</reference>
<dbReference type="EMBL" id="JBHSFQ010000010">
    <property type="protein sequence ID" value="MFC4562803.1"/>
    <property type="molecule type" value="Genomic_DNA"/>
</dbReference>
<name>A0ABV9DWP1_9ACTN</name>
<comment type="caution">
    <text evidence="1">The sequence shown here is derived from an EMBL/GenBank/DDBJ whole genome shotgun (WGS) entry which is preliminary data.</text>
</comment>
<sequence length="313" mass="33035">MAGDLPAPLPLPDAVAANVRLLDGGEGWLRGLPDALEGLRDAWGLSLGRPYSGGSCSWAAPARTADGTRAVLKVSFPHREASGEAAALRFWAGEGAVRLLRRSGDGFALLLEECTPGTPMAAARTPADELLTAGAHALAGLWNREATGDLGLEPLASVLTEWAGLTRERLDRLRPEGVDPGLVHTAADLLESLPATAARTVVLHGDFNPGNVLAAERAPWLAIDPKPMAGDPGYDLWPLLQQVDDPFAYPDPEAVLCRRFALVSGILGEPVDRLAAWCLARTVESAFDHLRLGRPRGRAELGQAAVLARIAGV</sequence>
<dbReference type="InterPro" id="IPR006748">
    <property type="entry name" value="NH2Glyco/OHUrea_AB-resist_kin"/>
</dbReference>
<proteinExistence type="predicted"/>
<evidence type="ECO:0000313" key="2">
    <source>
        <dbReference type="Proteomes" id="UP001595923"/>
    </source>
</evidence>
<dbReference type="RefSeq" id="WP_378574289.1">
    <property type="nucleotide sequence ID" value="NZ_JBHSFQ010000010.1"/>
</dbReference>
<protein>
    <submittedName>
        <fullName evidence="1">Aminoglycoside phosphotransferase family protein</fullName>
    </submittedName>
</protein>
<organism evidence="1 2">
    <name type="scientific">Nocardiopsis mangrovi</name>
    <dbReference type="NCBI Taxonomy" id="1179818"/>
    <lineage>
        <taxon>Bacteria</taxon>
        <taxon>Bacillati</taxon>
        <taxon>Actinomycetota</taxon>
        <taxon>Actinomycetes</taxon>
        <taxon>Streptosporangiales</taxon>
        <taxon>Nocardiopsidaceae</taxon>
        <taxon>Nocardiopsis</taxon>
    </lineage>
</organism>
<keyword evidence="2" id="KW-1185">Reference proteome</keyword>
<accession>A0ABV9DWP1</accession>
<dbReference type="Proteomes" id="UP001595923">
    <property type="component" value="Unassembled WGS sequence"/>
</dbReference>
<evidence type="ECO:0000313" key="1">
    <source>
        <dbReference type="EMBL" id="MFC4562803.1"/>
    </source>
</evidence>
<dbReference type="Gene3D" id="3.90.1200.10">
    <property type="match status" value="1"/>
</dbReference>